<dbReference type="Pfam" id="PF03572">
    <property type="entry name" value="Peptidase_S41"/>
    <property type="match status" value="1"/>
</dbReference>
<dbReference type="GO" id="GO:0008236">
    <property type="term" value="F:serine-type peptidase activity"/>
    <property type="evidence" value="ECO:0007669"/>
    <property type="project" value="UniProtKB-KW"/>
</dbReference>
<protein>
    <submittedName>
        <fullName evidence="11">Family 43 glycosylhydrolase</fullName>
    </submittedName>
</protein>
<evidence type="ECO:0000259" key="10">
    <source>
        <dbReference type="PROSITE" id="PS50106"/>
    </source>
</evidence>
<evidence type="ECO:0000313" key="12">
    <source>
        <dbReference type="Proteomes" id="UP000823661"/>
    </source>
</evidence>
<feature type="chain" id="PRO_5039513183" evidence="9">
    <location>
        <begin position="24"/>
        <end position="882"/>
    </location>
</feature>
<evidence type="ECO:0000256" key="1">
    <source>
        <dbReference type="ARBA" id="ARBA00009179"/>
    </source>
</evidence>
<dbReference type="Pfam" id="PF04616">
    <property type="entry name" value="Glyco_hydro_43"/>
    <property type="match status" value="1"/>
</dbReference>
<keyword evidence="4 8" id="KW-0378">Hydrolase</keyword>
<comment type="similarity">
    <text evidence="1 8">Belongs to the peptidase S41A family.</text>
</comment>
<dbReference type="EMBL" id="JADIMI010000070">
    <property type="protein sequence ID" value="MBO8452686.1"/>
    <property type="molecule type" value="Genomic_DNA"/>
</dbReference>
<dbReference type="InterPro" id="IPR004447">
    <property type="entry name" value="Peptidase_S41A"/>
</dbReference>
<dbReference type="Gene3D" id="2.30.42.10">
    <property type="match status" value="1"/>
</dbReference>
<dbReference type="GO" id="GO:0004175">
    <property type="term" value="F:endopeptidase activity"/>
    <property type="evidence" value="ECO:0007669"/>
    <property type="project" value="TreeGrafter"/>
</dbReference>
<dbReference type="CDD" id="cd07560">
    <property type="entry name" value="Peptidase_S41_CPP"/>
    <property type="match status" value="1"/>
</dbReference>
<dbReference type="Proteomes" id="UP000823661">
    <property type="component" value="Unassembled WGS sequence"/>
</dbReference>
<dbReference type="CDD" id="cd08991">
    <property type="entry name" value="GH43_HoAraf43-like"/>
    <property type="match status" value="1"/>
</dbReference>
<dbReference type="InterPro" id="IPR036034">
    <property type="entry name" value="PDZ_sf"/>
</dbReference>
<dbReference type="GO" id="GO:0030288">
    <property type="term" value="C:outer membrane-bounded periplasmic space"/>
    <property type="evidence" value="ECO:0007669"/>
    <property type="project" value="TreeGrafter"/>
</dbReference>
<dbReference type="PANTHER" id="PTHR32060">
    <property type="entry name" value="TAIL-SPECIFIC PROTEASE"/>
    <property type="match status" value="1"/>
</dbReference>
<dbReference type="SUPFAM" id="SSF52096">
    <property type="entry name" value="ClpP/crotonase"/>
    <property type="match status" value="1"/>
</dbReference>
<dbReference type="SMART" id="SM00228">
    <property type="entry name" value="PDZ"/>
    <property type="match status" value="1"/>
</dbReference>
<reference evidence="11" key="1">
    <citation type="submission" date="2020-10" db="EMBL/GenBank/DDBJ databases">
        <authorList>
            <person name="Gilroy R."/>
        </authorList>
    </citation>
    <scope>NUCLEOTIDE SEQUENCE</scope>
    <source>
        <strain evidence="11">B1-20833</strain>
    </source>
</reference>
<evidence type="ECO:0000256" key="7">
    <source>
        <dbReference type="PIRSR" id="PIRSR606710-2"/>
    </source>
</evidence>
<dbReference type="CDD" id="cd06782">
    <property type="entry name" value="cpPDZ_CPP-like"/>
    <property type="match status" value="1"/>
</dbReference>
<dbReference type="Pfam" id="PF17820">
    <property type="entry name" value="PDZ_6"/>
    <property type="match status" value="1"/>
</dbReference>
<dbReference type="SMART" id="SM00245">
    <property type="entry name" value="TSPc"/>
    <property type="match status" value="1"/>
</dbReference>
<reference evidence="11" key="2">
    <citation type="journal article" date="2021" name="PeerJ">
        <title>Extensive microbial diversity within the chicken gut microbiome revealed by metagenomics and culture.</title>
        <authorList>
            <person name="Gilroy R."/>
            <person name="Ravi A."/>
            <person name="Getino M."/>
            <person name="Pursley I."/>
            <person name="Horton D.L."/>
            <person name="Alikhan N.F."/>
            <person name="Baker D."/>
            <person name="Gharbi K."/>
            <person name="Hall N."/>
            <person name="Watson M."/>
            <person name="Adriaenssens E.M."/>
            <person name="Foster-Nyarko E."/>
            <person name="Jarju S."/>
            <person name="Secka A."/>
            <person name="Antonio M."/>
            <person name="Oren A."/>
            <person name="Chaudhuri R.R."/>
            <person name="La Ragione R."/>
            <person name="Hildebrand F."/>
            <person name="Pallen M.J."/>
        </authorList>
    </citation>
    <scope>NUCLEOTIDE SEQUENCE</scope>
    <source>
        <strain evidence="11">B1-20833</strain>
    </source>
</reference>
<keyword evidence="5 8" id="KW-0720">Serine protease</keyword>
<dbReference type="InterPro" id="IPR006710">
    <property type="entry name" value="Glyco_hydro_43"/>
</dbReference>
<dbReference type="GO" id="GO:0005975">
    <property type="term" value="P:carbohydrate metabolic process"/>
    <property type="evidence" value="ECO:0007669"/>
    <property type="project" value="InterPro"/>
</dbReference>
<feature type="domain" description="PDZ" evidence="10">
    <location>
        <begin position="85"/>
        <end position="150"/>
    </location>
</feature>
<dbReference type="PROSITE" id="PS50106">
    <property type="entry name" value="PDZ"/>
    <property type="match status" value="1"/>
</dbReference>
<dbReference type="InterPro" id="IPR041489">
    <property type="entry name" value="PDZ_6"/>
</dbReference>
<dbReference type="AlphaFoldDB" id="A0A9D9HI40"/>
<evidence type="ECO:0000256" key="2">
    <source>
        <dbReference type="ARBA" id="ARBA00009865"/>
    </source>
</evidence>
<sequence length="882" mass="98628">MKRTAYILLSAATALLVSAAASAQSRSFRLGQWEEIHSSILKELNGSYVDSLPVDRIMRAGIDEMLGSLDPYTMYVPEEENEDFQMMISKTYGGIGAIIYKKKGGNVVINEPYYGSPAYKAGLVCGDEIISIDGYPTKDLETAQSSDRMKGKPGTTVVFKVKKVRTGDTLDVPVVRERIHLPDVEYVGMLDDTTGYIVQSGFTENVSNDIKNAVLRLRKEGMKRLVLDLRGNGGGLMNEAINIVSLFVPKGSLVVTARGLDPESCREYRTVNEPVDTLLPLIVLVDSGSASSSEIVAGAIQDRDRGVVMGTRTFGKGLVQSIRPVAYNGQLKVTTAKYYTPSGRCVQAIDYSHRNEDGSVGHIPDSLTREFTTLHGRKVRDGGGITPDIEIKSPSYSRLVYSLVLSGVIDNFVLEYVRQHDSIPPVDEFHLSDEEFEDFIDFARTQEFDYRSSAMTLFDQMKKELEKDGLAESMADEISALEKGLEMDKEKFIRLKKDEIIPFIEEEIAVRYYYQEAGVRIRLRYDDQLKEALAAELPDLTGKETAEVIFFGDPYVLLASDGRYYMYGTGGVRDGFGCYVSDNLEDWRYLGPVYRGNTEESWAESSFWAPEVYEKDGRFYMFFSAQWKVNPTDELENFRIGVAVADSPAGPFREVSDGPLFDPGYPVIDANVLMDDDGRYYLYYSRCCYKHPVESEIADWARQKGLFDEIEESWIYGVELKPDFSGIIGEPELLLCPPKKMSDAQAEWESRSVTSGAVNRRWTEGSFIIKKDGLYYMMYSANFFGGQDYAVGYAVSDSPLGPFRKSEDNPVLEKNTQDGGLVSGVGHNSITWSKDGRQLYCVYHGRTAATGGERVVFIDRMEIRDGHLIVHGPGSEPLKAVR</sequence>
<dbReference type="InterPro" id="IPR001478">
    <property type="entry name" value="PDZ"/>
</dbReference>
<gene>
    <name evidence="11" type="ORF">IAC06_07380</name>
</gene>
<evidence type="ECO:0000256" key="5">
    <source>
        <dbReference type="ARBA" id="ARBA00022825"/>
    </source>
</evidence>
<keyword evidence="3 8" id="KW-0645">Protease</keyword>
<keyword evidence="9" id="KW-0732">Signal</keyword>
<dbReference type="GO" id="GO:0004553">
    <property type="term" value="F:hydrolase activity, hydrolyzing O-glycosyl compounds"/>
    <property type="evidence" value="ECO:0007669"/>
    <property type="project" value="InterPro"/>
</dbReference>
<organism evidence="11 12">
    <name type="scientific">Candidatus Cryptobacteroides intestinavium</name>
    <dbReference type="NCBI Taxonomy" id="2840766"/>
    <lineage>
        <taxon>Bacteria</taxon>
        <taxon>Pseudomonadati</taxon>
        <taxon>Bacteroidota</taxon>
        <taxon>Bacteroidia</taxon>
        <taxon>Bacteroidales</taxon>
        <taxon>Candidatus Cryptobacteroides</taxon>
    </lineage>
</organism>
<evidence type="ECO:0000256" key="9">
    <source>
        <dbReference type="SAM" id="SignalP"/>
    </source>
</evidence>
<name>A0A9D9HI40_9BACT</name>
<dbReference type="GO" id="GO:0007165">
    <property type="term" value="P:signal transduction"/>
    <property type="evidence" value="ECO:0007669"/>
    <property type="project" value="TreeGrafter"/>
</dbReference>
<dbReference type="Gene3D" id="3.90.226.10">
    <property type="entry name" value="2-enoyl-CoA Hydratase, Chain A, domain 1"/>
    <property type="match status" value="1"/>
</dbReference>
<dbReference type="Gene3D" id="3.30.750.44">
    <property type="match status" value="1"/>
</dbReference>
<accession>A0A9D9HI40</accession>
<comment type="similarity">
    <text evidence="2">Belongs to the glycosyl hydrolase 43 family.</text>
</comment>
<dbReference type="PANTHER" id="PTHR32060:SF30">
    <property type="entry name" value="CARBOXY-TERMINAL PROCESSING PROTEASE CTPA"/>
    <property type="match status" value="1"/>
</dbReference>
<evidence type="ECO:0000256" key="6">
    <source>
        <dbReference type="ARBA" id="ARBA00023295"/>
    </source>
</evidence>
<keyword evidence="6" id="KW-0326">Glycosidase</keyword>
<comment type="caution">
    <text evidence="11">The sequence shown here is derived from an EMBL/GenBank/DDBJ whole genome shotgun (WGS) entry which is preliminary data.</text>
</comment>
<dbReference type="InterPro" id="IPR005151">
    <property type="entry name" value="Tail-specific_protease"/>
</dbReference>
<dbReference type="NCBIfam" id="TIGR00225">
    <property type="entry name" value="prc"/>
    <property type="match status" value="1"/>
</dbReference>
<dbReference type="SUPFAM" id="SSF50156">
    <property type="entry name" value="PDZ domain-like"/>
    <property type="match status" value="1"/>
</dbReference>
<dbReference type="SUPFAM" id="SSF75005">
    <property type="entry name" value="Arabinanase/levansucrase/invertase"/>
    <property type="match status" value="1"/>
</dbReference>
<dbReference type="Gene3D" id="2.115.10.20">
    <property type="entry name" value="Glycosyl hydrolase domain, family 43"/>
    <property type="match status" value="1"/>
</dbReference>
<evidence type="ECO:0000313" key="11">
    <source>
        <dbReference type="EMBL" id="MBO8452686.1"/>
    </source>
</evidence>
<evidence type="ECO:0000256" key="3">
    <source>
        <dbReference type="ARBA" id="ARBA00022670"/>
    </source>
</evidence>
<evidence type="ECO:0000256" key="4">
    <source>
        <dbReference type="ARBA" id="ARBA00022801"/>
    </source>
</evidence>
<feature type="site" description="Important for catalytic activity, responsible for pKa modulation of the active site Glu and correct orientation of both the proton donor and substrate" evidence="7">
    <location>
        <position position="669"/>
    </location>
</feature>
<dbReference type="GO" id="GO:0006508">
    <property type="term" value="P:proteolysis"/>
    <property type="evidence" value="ECO:0007669"/>
    <property type="project" value="UniProtKB-KW"/>
</dbReference>
<evidence type="ECO:0000256" key="8">
    <source>
        <dbReference type="RuleBase" id="RU004404"/>
    </source>
</evidence>
<proteinExistence type="inferred from homology"/>
<feature type="signal peptide" evidence="9">
    <location>
        <begin position="1"/>
        <end position="23"/>
    </location>
</feature>
<dbReference type="InterPro" id="IPR023296">
    <property type="entry name" value="Glyco_hydro_beta-prop_sf"/>
</dbReference>
<dbReference type="InterPro" id="IPR029045">
    <property type="entry name" value="ClpP/crotonase-like_dom_sf"/>
</dbReference>